<evidence type="ECO:0000313" key="7">
    <source>
        <dbReference type="Proteomes" id="UP000321168"/>
    </source>
</evidence>
<dbReference type="SUPFAM" id="SSF49854">
    <property type="entry name" value="Spermadhesin, CUB domain"/>
    <property type="match status" value="1"/>
</dbReference>
<feature type="domain" description="PKD" evidence="5">
    <location>
        <begin position="2177"/>
        <end position="2227"/>
    </location>
</feature>
<feature type="domain" description="CUB" evidence="4">
    <location>
        <begin position="650"/>
        <end position="769"/>
    </location>
</feature>
<dbReference type="CDD" id="cd00041">
    <property type="entry name" value="CUB"/>
    <property type="match status" value="1"/>
</dbReference>
<keyword evidence="1 3" id="KW-0732">Signal</keyword>
<dbReference type="InterPro" id="IPR035986">
    <property type="entry name" value="PKD_dom_sf"/>
</dbReference>
<dbReference type="PROSITE" id="PS50093">
    <property type="entry name" value="PKD"/>
    <property type="match status" value="3"/>
</dbReference>
<evidence type="ECO:0000256" key="3">
    <source>
        <dbReference type="SAM" id="SignalP"/>
    </source>
</evidence>
<dbReference type="EMBL" id="VORB01000006">
    <property type="protein sequence ID" value="TXC78668.1"/>
    <property type="molecule type" value="Genomic_DNA"/>
</dbReference>
<keyword evidence="2" id="KW-1015">Disulfide bond</keyword>
<dbReference type="InterPro" id="IPR022409">
    <property type="entry name" value="PKD/Chitinase_dom"/>
</dbReference>
<dbReference type="SMART" id="SM00042">
    <property type="entry name" value="CUB"/>
    <property type="match status" value="1"/>
</dbReference>
<dbReference type="Pfam" id="PF00431">
    <property type="entry name" value="CUB"/>
    <property type="match status" value="1"/>
</dbReference>
<reference evidence="6 7" key="1">
    <citation type="submission" date="2019-08" db="EMBL/GenBank/DDBJ databases">
        <title>Genome of Luteibaculum oceani JCM 18817.</title>
        <authorList>
            <person name="Bowman J.P."/>
        </authorList>
    </citation>
    <scope>NUCLEOTIDE SEQUENCE [LARGE SCALE GENOMIC DNA]</scope>
    <source>
        <strain evidence="6 7">JCM 18817</strain>
    </source>
</reference>
<dbReference type="Proteomes" id="UP000321168">
    <property type="component" value="Unassembled WGS sequence"/>
</dbReference>
<dbReference type="InterPro" id="IPR000859">
    <property type="entry name" value="CUB_dom"/>
</dbReference>
<evidence type="ECO:0000313" key="6">
    <source>
        <dbReference type="EMBL" id="TXC78668.1"/>
    </source>
</evidence>
<dbReference type="InterPro" id="IPR026444">
    <property type="entry name" value="Secre_tail"/>
</dbReference>
<dbReference type="Pfam" id="PF18962">
    <property type="entry name" value="Por_Secre_tail"/>
    <property type="match status" value="1"/>
</dbReference>
<proteinExistence type="predicted"/>
<dbReference type="SMART" id="SM00089">
    <property type="entry name" value="PKD"/>
    <property type="match status" value="4"/>
</dbReference>
<evidence type="ECO:0000256" key="1">
    <source>
        <dbReference type="ARBA" id="ARBA00022729"/>
    </source>
</evidence>
<feature type="domain" description="PKD" evidence="5">
    <location>
        <begin position="883"/>
        <end position="940"/>
    </location>
</feature>
<feature type="signal peptide" evidence="3">
    <location>
        <begin position="1"/>
        <end position="21"/>
    </location>
</feature>
<organism evidence="6 7">
    <name type="scientific">Luteibaculum oceani</name>
    <dbReference type="NCBI Taxonomy" id="1294296"/>
    <lineage>
        <taxon>Bacteria</taxon>
        <taxon>Pseudomonadati</taxon>
        <taxon>Bacteroidota</taxon>
        <taxon>Flavobacteriia</taxon>
        <taxon>Flavobacteriales</taxon>
        <taxon>Luteibaculaceae</taxon>
        <taxon>Luteibaculum</taxon>
    </lineage>
</organism>
<accession>A0A5C6V4I4</accession>
<dbReference type="PROSITE" id="PS01180">
    <property type="entry name" value="CUB"/>
    <property type="match status" value="1"/>
</dbReference>
<dbReference type="RefSeq" id="WP_147014695.1">
    <property type="nucleotide sequence ID" value="NZ_VORB01000006.1"/>
</dbReference>
<evidence type="ECO:0000259" key="5">
    <source>
        <dbReference type="PROSITE" id="PS50093"/>
    </source>
</evidence>
<dbReference type="InterPro" id="IPR000601">
    <property type="entry name" value="PKD_dom"/>
</dbReference>
<dbReference type="NCBIfam" id="TIGR04183">
    <property type="entry name" value="Por_Secre_tail"/>
    <property type="match status" value="1"/>
</dbReference>
<evidence type="ECO:0000259" key="4">
    <source>
        <dbReference type="PROSITE" id="PS01180"/>
    </source>
</evidence>
<protein>
    <submittedName>
        <fullName evidence="6">PKD domain-containing protein</fullName>
    </submittedName>
</protein>
<dbReference type="Gene3D" id="2.60.40.10">
    <property type="entry name" value="Immunoglobulins"/>
    <property type="match status" value="4"/>
</dbReference>
<evidence type="ECO:0000256" key="2">
    <source>
        <dbReference type="ARBA" id="ARBA00023157"/>
    </source>
</evidence>
<feature type="domain" description="PKD" evidence="5">
    <location>
        <begin position="2337"/>
        <end position="2397"/>
    </location>
</feature>
<dbReference type="CDD" id="cd00146">
    <property type="entry name" value="PKD"/>
    <property type="match status" value="3"/>
</dbReference>
<dbReference type="Pfam" id="PF18911">
    <property type="entry name" value="PKD_4"/>
    <property type="match status" value="1"/>
</dbReference>
<gene>
    <name evidence="6" type="ORF">FRX97_08090</name>
</gene>
<dbReference type="SUPFAM" id="SSF49299">
    <property type="entry name" value="PKD domain"/>
    <property type="match status" value="4"/>
</dbReference>
<comment type="caution">
    <text evidence="6">The sequence shown here is derived from an EMBL/GenBank/DDBJ whole genome shotgun (WGS) entry which is preliminary data.</text>
</comment>
<dbReference type="Gene3D" id="2.60.120.290">
    <property type="entry name" value="Spermadhesin, CUB domain"/>
    <property type="match status" value="1"/>
</dbReference>
<dbReference type="InterPro" id="IPR013783">
    <property type="entry name" value="Ig-like_fold"/>
</dbReference>
<dbReference type="OrthoDB" id="9805017at2"/>
<name>A0A5C6V4I4_9FLAO</name>
<dbReference type="InterPro" id="IPR035914">
    <property type="entry name" value="Sperma_CUB_dom_sf"/>
</dbReference>
<feature type="chain" id="PRO_5023031211" evidence="3">
    <location>
        <begin position="22"/>
        <end position="2476"/>
    </location>
</feature>
<keyword evidence="7" id="KW-1185">Reference proteome</keyword>
<sequence>MKKLYPLLLVLVLLAPIFSLAQTTTITMGAGTATSNSTGQSPNSSYYESRRLQFVYTASELKASGIECGVISQLGFYVVQANGVNIPNYSIKLKNTNTTDATNYQGGLTTVWNGTFNDVANSWNMFTLNNNFFWNGNNLLVEICWPHNNYSFNNSGTVRTYNQAGTNNDMMGYYSDTQDMCNTTTDINENYKPQFRFVVKEGPETPLNPGSINQANNQTICQGSSINYTLTGSNADTYQWEISTDGTNFSNASGSSTTTSYNTPTTLSPGSYWLRVNTKYNYNCGSAYSNLIKFNIDPSTNPGNLIAAANEICEQSGTTLSISGHTGSILNWEVANTATGPWNNINFQGTTYSTGNLSSTKYYRVRIKSGVCPAQYSNVVEIKVFKFSKGGTSSPAEQTICRFQNATITLDLENGDIQWQSSTTGTGSWNNLTGETGNTLVVSPADNLFYRATVKSGPCASDVSSIAKVNVTQLAEPGTAIASPDRICKDDESTLSVSGFDNLATLQWQDSIAGGSWNDIAGKTTASFNTGPLTTTTYYRLKVHKEDCDNFGNVVEVKVDPHSVGGDASPIWQTICNGDSPGPISASMHVGGNFQWQDSLPGRIWGDIAGANNNSYTPSTTEGNFYRYIITSGVCPPDTSSMAYIKVVDCMKDGSTEKCRGRITDSGGENNPYGNGEDFIYTISPSNANSITLNFEEFDVEPRQTFPGEVLTDYLEIFDGPDENAPSLGVFDNTNPPTIISSSGGSITLQFVSNVVTTHNGFNAVWSSDIGDPTVSPLSQSVMPADPFSINAANFDGFVQWESSTDSLNWSDIPGENAFDLSGIATTTKYYRVRVSQEGGCIYYSPGAKVSVAGGTTAFTQDTNRICEGSTITFENQSSNVDSIKWLFPGGSPSTSTSDNPEVTYNTEGDYSVSLISYFGAADPDTLTKKDTVKVLPNPMAGTIAGNSELCEGDDLTLGLSENKGSIQWEESDDNITWTPIAGATSASLTADNLTESKYYRAISTTTCGSATSATHAVTVYPSPVGGAVWAGKSQTDTTVCSGSGLIIELRGQEGNIQWQKSTDNSTWNNLAGETGPAIAQANITSGFYLRAELSSGVCPSQYAASAQVSVNPNPKEIAISGENEICDGNSTNLSVAEPYLGTIQWQDSSASSPWNNIPGANTNNIAVTPTETTYYRLVNTVSGCGSKIGPRHEIVVNPIPQNGTISALANEICKETSTSLTIENYSGNIQWQDSIGNGSWKNIAGAINETYNTPALNSDTWYRVTISTANCGGLSSSPVKISVQELPEAGNIGNDQTLCEGSELTLSSDASNGNLQWQQSNDQITWNDLNGQTTAMLTVTANNSSYYRLMASTDLCGSDFSNEVFISVVEKIDPSSINGPTEACIGSSITLEVETQENLVWQRTIDGSSWEEISGATSRVLENILIEENIQFRVKYDNAPCPVVYSPVHAVNALDNPLAGFIGNDTTICPESILELRTNESFGDLQWQQKLASGDWKDILGANATTYSSNPISENVSFRLISSTAKCSTDTSNIRLVSIIPTPEMSDVVGENSVCSGSSIQLEISVTDGSIQWQDSVATGTWNDIANANSDSYTTNNLSVTTYFRVKSGSSTCGWIYSNIHEVLVNETPSISPITGATDICAGESGTFDLTDWNGTLHWETSENGEDWFEVVGETASSLTLNNLTEDFMLRAISSTEFCGTDTSDQLEITIRPQPELGVVGGEEQVCTNESFQLNISSFVGDIQWQDSTASGSWNNLAGENSSILTPPGISEKTWFRVIVSSEYCGKKTSNEHEVSPYQVSVAGSLPTTLDICEGDLVTLNTSDTEGNLTWEISEDNENWNEIGNENDESISIVINTSSWIRQLAQVASCLIDTSNTVKINVTPNASGGNLTGPSQVCEGTEIELEVFNYIGTLQLQESSDGITWQNVSGATSSPFNPTIGDKNTWYRVYHTSGGCGTDFSNELLVSVDKLPVPGSISGVDTICNNGSGSINTTGFFGNLQWIASNDQENWVELAGETNATLNISNHATTTYYRVIATNGTCTPDTSAIKQVVATALPEEGNIDGPSFSCTGNNFVLNLEGSLGQITWEISTDGGVSYNPITGENTSSVSGNFATAGTYFYRARVTNSPCGTVYSQVHQLDIVECLPPTSSISYTDDEICKGGEIIFTSNASNADSVNWIFQGGNPQISNQTKQKVKYQATGTFSVQLIAYNAYGSDTSTMTVRVTKCNFPVSYFRQDNDSVCRGERLRFTNFSQFADSVRWFFEGGSPSTSTKDTVDVLYNSLGKFYVYLVSYNPQGTDTIKVSNAVTVWNCPTKPNANFSYVQNGLLTNFTNLSSNASSYSWDFGDGLGYSTSTNPSYTYPFPGTYEVCLTASNAGGSDTECKSISFTVGVNTTLEELGINIFPNPVENVLQISSKGTTQIESVQLIDALGRVLMYKEFEKDLYLDISEFASGVYQVMMSYKDKSIIHRVIKK</sequence>